<keyword evidence="3" id="KW-1185">Reference proteome</keyword>
<evidence type="ECO:0000256" key="1">
    <source>
        <dbReference type="SAM" id="MobiDB-lite"/>
    </source>
</evidence>
<dbReference type="AlphaFoldDB" id="A0A5N5QY61"/>
<dbReference type="Proteomes" id="UP000383932">
    <property type="component" value="Unassembled WGS sequence"/>
</dbReference>
<name>A0A5N5QY61_9AGAM</name>
<evidence type="ECO:0000313" key="2">
    <source>
        <dbReference type="EMBL" id="KAB5596491.1"/>
    </source>
</evidence>
<comment type="caution">
    <text evidence="2">The sequence shown here is derived from an EMBL/GenBank/DDBJ whole genome shotgun (WGS) entry which is preliminary data.</text>
</comment>
<dbReference type="InterPro" id="IPR038921">
    <property type="entry name" value="YOR389W-like"/>
</dbReference>
<protein>
    <submittedName>
        <fullName evidence="2">Uncharacterized protein</fullName>
    </submittedName>
</protein>
<dbReference type="PANTHER" id="PTHR35204:SF1">
    <property type="entry name" value="ENTEROTOXIN"/>
    <property type="match status" value="1"/>
</dbReference>
<dbReference type="OrthoDB" id="10261782at2759"/>
<feature type="region of interest" description="Disordered" evidence="1">
    <location>
        <begin position="285"/>
        <end position="311"/>
    </location>
</feature>
<evidence type="ECO:0000313" key="3">
    <source>
        <dbReference type="Proteomes" id="UP000383932"/>
    </source>
</evidence>
<dbReference type="EMBL" id="SSOP01000001">
    <property type="protein sequence ID" value="KAB5596491.1"/>
    <property type="molecule type" value="Genomic_DNA"/>
</dbReference>
<sequence>MLTFSTKRDLRIGYFDGTSAADLRGPRDFQDILTNEKFAPPEEYDPWAHAKLLCEWGGELGLDGIASEVILCDTRSVLELIEQVELAHPEFPITDLIPTLLGSNDSQAPNEGSTPKAAYPRLKYDFPILQPTIPFFPPPIGWVGRHRDPPSTMFEAMRAGMWHNHWPGEARIQLDYSGVVSAYDEVYTSLVESQRGVPRSRHRLREMSTRDKEHLKSEVRSVLLRKQSRATVNWSALFQGFINRYGDRLEDLRRILRHSGRSPPETAALAREKVLIMLTPHMVLPRAQPHSPPDSSVPPSQVASNQAHLTQSRPDDNWIKRIYRSCSGSPTVAVLRSDKLTKQERLLAKTFDFPDSPFLPQVLITSWKVQVEELMAWLDWSVWVKCDPPCNPGLSCILSTWPWEVLNDDQLAVPTCRDRVINV</sequence>
<organism evidence="2 3">
    <name type="scientific">Ceratobasidium theobromae</name>
    <dbReference type="NCBI Taxonomy" id="1582974"/>
    <lineage>
        <taxon>Eukaryota</taxon>
        <taxon>Fungi</taxon>
        <taxon>Dikarya</taxon>
        <taxon>Basidiomycota</taxon>
        <taxon>Agaricomycotina</taxon>
        <taxon>Agaricomycetes</taxon>
        <taxon>Cantharellales</taxon>
        <taxon>Ceratobasidiaceae</taxon>
        <taxon>Ceratobasidium</taxon>
    </lineage>
</organism>
<accession>A0A5N5QY61</accession>
<gene>
    <name evidence="2" type="ORF">CTheo_128</name>
</gene>
<reference evidence="2 3" key="1">
    <citation type="journal article" date="2019" name="Fungal Biol. Biotechnol.">
        <title>Draft genome sequence of fastidious pathogen Ceratobasidium theobromae, which causes vascular-streak dieback in Theobroma cacao.</title>
        <authorList>
            <person name="Ali S.S."/>
            <person name="Asman A."/>
            <person name="Shao J."/>
            <person name="Firmansyah A.P."/>
            <person name="Susilo A.W."/>
            <person name="Rosmana A."/>
            <person name="McMahon P."/>
            <person name="Junaid M."/>
            <person name="Guest D."/>
            <person name="Kheng T.Y."/>
            <person name="Meinhardt L.W."/>
            <person name="Bailey B.A."/>
        </authorList>
    </citation>
    <scope>NUCLEOTIDE SEQUENCE [LARGE SCALE GENOMIC DNA]</scope>
    <source>
        <strain evidence="2 3">CT2</strain>
    </source>
</reference>
<dbReference type="PANTHER" id="PTHR35204">
    <property type="entry name" value="YALI0A21131P"/>
    <property type="match status" value="1"/>
</dbReference>
<proteinExistence type="predicted"/>